<dbReference type="EMBL" id="JQIM01000010">
    <property type="protein sequence ID" value="KGX06752.1"/>
    <property type="molecule type" value="Genomic_DNA"/>
</dbReference>
<dbReference type="RefSeq" id="WP_052142489.1">
    <property type="nucleotide sequence ID" value="NZ_KN323088.1"/>
</dbReference>
<gene>
    <name evidence="1" type="ORF">Y036_2886</name>
</gene>
<name>A0AA40JAC5_BURPE</name>
<comment type="caution">
    <text evidence="1">The sequence shown here is derived from an EMBL/GenBank/DDBJ whole genome shotgun (WGS) entry which is preliminary data.</text>
</comment>
<dbReference type="Proteomes" id="UP000030475">
    <property type="component" value="Unassembled WGS sequence"/>
</dbReference>
<evidence type="ECO:0000313" key="1">
    <source>
        <dbReference type="EMBL" id="KGX06752.1"/>
    </source>
</evidence>
<dbReference type="AlphaFoldDB" id="A0AA40JAC5"/>
<reference evidence="1 2" key="1">
    <citation type="submission" date="2014-08" db="EMBL/GenBank/DDBJ databases">
        <authorList>
            <person name="Bunnell A."/>
            <person name="Chain P.S."/>
            <person name="Chertkov O."/>
            <person name="Currie B.J."/>
            <person name="Daligault H.E."/>
            <person name="Davenport K.W."/>
            <person name="Davis C."/>
            <person name="Gleasner C.D."/>
            <person name="Johnson S.L."/>
            <person name="Kaestli M."/>
            <person name="Koren S."/>
            <person name="Kunde Y.A."/>
            <person name="Mayo M."/>
            <person name="McMurry K.K."/>
            <person name="Price E.P."/>
            <person name="Reitenga K.G."/>
            <person name="Robison R."/>
            <person name="Rosovitz M.J."/>
            <person name="Sarovich D.S."/>
            <person name="Teshima H."/>
        </authorList>
    </citation>
    <scope>NUCLEOTIDE SEQUENCE [LARGE SCALE GENOMIC DNA]</scope>
    <source>
        <strain evidence="1 2">MSHR44</strain>
    </source>
</reference>
<evidence type="ECO:0000313" key="2">
    <source>
        <dbReference type="Proteomes" id="UP000030475"/>
    </source>
</evidence>
<protein>
    <submittedName>
        <fullName evidence="1">Uncharacterized protein</fullName>
    </submittedName>
</protein>
<sequence length="347" mass="38895">MESSFKQKTLKVMIDRAFRAHAQAKLIAIGTLQQKIRKHGPFKLLGIKPEYHYFCHVLAGVLESIPELPDFSDDHKIAVMSDYGGEHGDARYSTYSFLFVAMDKNGPFQTHMQALRQKHKIHDPYSEFKYKDLKYGPRSRALPEYLELIDNLIHGAVVTVAIDKKIGSVFGMSKSEAHASIAEQLEEGGFGKWTGHVAEKVLRVLHILAAFTAAMTYDQQRLVWYSDTDQINEDAKDRSFADTQKLFGSIGAMYVTHGFEVLGFGKSFSEKGYLDDLLSVPDLAAGMLQDLLTAQDTGNDIPGGDEKLAVLKWLAKPAKFLSKIHVRIARKADGAYEGHMLTLEPKW</sequence>
<organism evidence="1 2">
    <name type="scientific">Burkholderia pseudomallei</name>
    <name type="common">Pseudomonas pseudomallei</name>
    <dbReference type="NCBI Taxonomy" id="28450"/>
    <lineage>
        <taxon>Bacteria</taxon>
        <taxon>Pseudomonadati</taxon>
        <taxon>Pseudomonadota</taxon>
        <taxon>Betaproteobacteria</taxon>
        <taxon>Burkholderiales</taxon>
        <taxon>Burkholderiaceae</taxon>
        <taxon>Burkholderia</taxon>
        <taxon>pseudomallei group</taxon>
    </lineage>
</organism>
<proteinExistence type="predicted"/>
<accession>A0AA40JAC5</accession>